<keyword evidence="3" id="KW-1185">Reference proteome</keyword>
<feature type="region of interest" description="Disordered" evidence="1">
    <location>
        <begin position="1"/>
        <end position="36"/>
    </location>
</feature>
<sequence length="156" mass="17924">MNQPITDAVSAFRMPTESSSPRRSIREGELEPHTAHHNAAIDIEGAESLMSLHQQQQATTHVDEVEEDWESVKTQRSRNRDKKRKRIDNHGREAEQTLSKLEREEVHVEGVIRRSMQKASLMLSEDINYLAVVDINSYMNTLSRLFRALEALQSTD</sequence>
<dbReference type="OrthoDB" id="3934288at2759"/>
<dbReference type="AlphaFoldDB" id="A0A0D1ZVB0"/>
<feature type="compositionally biased region" description="Basic and acidic residues" evidence="1">
    <location>
        <begin position="24"/>
        <end position="34"/>
    </location>
</feature>
<feature type="compositionally biased region" description="Basic and acidic residues" evidence="1">
    <location>
        <begin position="88"/>
        <end position="97"/>
    </location>
</feature>
<dbReference type="RefSeq" id="XP_016208297.1">
    <property type="nucleotide sequence ID" value="XM_016363885.1"/>
</dbReference>
<evidence type="ECO:0000313" key="3">
    <source>
        <dbReference type="Proteomes" id="UP000053259"/>
    </source>
</evidence>
<dbReference type="VEuPathDB" id="FungiDB:PV09_09759"/>
<protein>
    <submittedName>
        <fullName evidence="2">Uncharacterized protein</fullName>
    </submittedName>
</protein>
<dbReference type="InParanoid" id="A0A0D1ZVB0"/>
<accession>A0A0D1ZVB0</accession>
<organism evidence="2 3">
    <name type="scientific">Verruconis gallopava</name>
    <dbReference type="NCBI Taxonomy" id="253628"/>
    <lineage>
        <taxon>Eukaryota</taxon>
        <taxon>Fungi</taxon>
        <taxon>Dikarya</taxon>
        <taxon>Ascomycota</taxon>
        <taxon>Pezizomycotina</taxon>
        <taxon>Dothideomycetes</taxon>
        <taxon>Pleosporomycetidae</taxon>
        <taxon>Venturiales</taxon>
        <taxon>Sympoventuriaceae</taxon>
        <taxon>Verruconis</taxon>
    </lineage>
</organism>
<dbReference type="GeneID" id="27317732"/>
<name>A0A0D1ZVB0_9PEZI</name>
<dbReference type="EMBL" id="KN847690">
    <property type="protein sequence ID" value="KIV98427.1"/>
    <property type="molecule type" value="Genomic_DNA"/>
</dbReference>
<proteinExistence type="predicted"/>
<feature type="compositionally biased region" description="Basic residues" evidence="1">
    <location>
        <begin position="75"/>
        <end position="87"/>
    </location>
</feature>
<feature type="region of interest" description="Disordered" evidence="1">
    <location>
        <begin position="56"/>
        <end position="97"/>
    </location>
</feature>
<evidence type="ECO:0000313" key="2">
    <source>
        <dbReference type="EMBL" id="KIV98427.1"/>
    </source>
</evidence>
<dbReference type="HOGENOM" id="CLU_1688101_0_0_1"/>
<reference evidence="2 3" key="1">
    <citation type="submission" date="2015-01" db="EMBL/GenBank/DDBJ databases">
        <title>The Genome Sequence of Ochroconis gallopava CBS43764.</title>
        <authorList>
            <consortium name="The Broad Institute Genomics Platform"/>
            <person name="Cuomo C."/>
            <person name="de Hoog S."/>
            <person name="Gorbushina A."/>
            <person name="Stielow B."/>
            <person name="Teixiera M."/>
            <person name="Abouelleil A."/>
            <person name="Chapman S.B."/>
            <person name="Priest M."/>
            <person name="Young S.K."/>
            <person name="Wortman J."/>
            <person name="Nusbaum C."/>
            <person name="Birren B."/>
        </authorList>
    </citation>
    <scope>NUCLEOTIDE SEQUENCE [LARGE SCALE GENOMIC DNA]</scope>
    <source>
        <strain evidence="2 3">CBS 43764</strain>
    </source>
</reference>
<gene>
    <name evidence="2" type="ORF">PV09_09759</name>
</gene>
<evidence type="ECO:0000256" key="1">
    <source>
        <dbReference type="SAM" id="MobiDB-lite"/>
    </source>
</evidence>
<dbReference type="Proteomes" id="UP000053259">
    <property type="component" value="Unassembled WGS sequence"/>
</dbReference>